<dbReference type="GO" id="GO:0008168">
    <property type="term" value="F:methyltransferase activity"/>
    <property type="evidence" value="ECO:0007669"/>
    <property type="project" value="UniProtKB-KW"/>
</dbReference>
<protein>
    <submittedName>
        <fullName evidence="2">SAM-dependent methyltransferase</fullName>
    </submittedName>
</protein>
<sequence length="205" mass="22879">MTAFNSPLNTWNQRFATEQYIFGEAPNAYLCSQVAHLQTGSALAVADGEGRNGVWLAEQGLRVEAFDFSENAVQKAHQLAQRRGQSVQWHCSDWQSFDWKVAHYNNVVGIFFQFATPAERKVLFAQMDASLKSGGTLIIQGYTAEQLSFNTGGPGKLDHMYDEAMIREAFVNYDIIDLKTYTTQIDEGSAHRGMSGLLGLTARKR</sequence>
<proteinExistence type="predicted"/>
<dbReference type="Proteomes" id="UP000250790">
    <property type="component" value="Unassembled WGS sequence"/>
</dbReference>
<accession>A0A315E854</accession>
<name>A0A315E854_9BURK</name>
<dbReference type="InterPro" id="IPR041698">
    <property type="entry name" value="Methyltransf_25"/>
</dbReference>
<keyword evidence="2" id="KW-0808">Transferase</keyword>
<keyword evidence="2" id="KW-0489">Methyltransferase</keyword>
<dbReference type="EMBL" id="NESN01000005">
    <property type="protein sequence ID" value="PUE52104.1"/>
    <property type="molecule type" value="Genomic_DNA"/>
</dbReference>
<feature type="domain" description="Methyltransferase" evidence="1">
    <location>
        <begin position="43"/>
        <end position="135"/>
    </location>
</feature>
<evidence type="ECO:0000313" key="3">
    <source>
        <dbReference type="Proteomes" id="UP000250790"/>
    </source>
</evidence>
<dbReference type="Gene3D" id="3.40.50.150">
    <property type="entry name" value="Vaccinia Virus protein VP39"/>
    <property type="match status" value="1"/>
</dbReference>
<comment type="caution">
    <text evidence="2">The sequence shown here is derived from an EMBL/GenBank/DDBJ whole genome shotgun (WGS) entry which is preliminary data.</text>
</comment>
<dbReference type="Pfam" id="PF13649">
    <property type="entry name" value="Methyltransf_25"/>
    <property type="match status" value="1"/>
</dbReference>
<dbReference type="SUPFAM" id="SSF53335">
    <property type="entry name" value="S-adenosyl-L-methionine-dependent methyltransferases"/>
    <property type="match status" value="1"/>
</dbReference>
<evidence type="ECO:0000313" key="2">
    <source>
        <dbReference type="EMBL" id="PUE52104.1"/>
    </source>
</evidence>
<organism evidence="2 3">
    <name type="scientific">Limnohabitans parvus II-B4</name>
    <dbReference type="NCBI Taxonomy" id="1293052"/>
    <lineage>
        <taxon>Bacteria</taxon>
        <taxon>Pseudomonadati</taxon>
        <taxon>Pseudomonadota</taxon>
        <taxon>Betaproteobacteria</taxon>
        <taxon>Burkholderiales</taxon>
        <taxon>Comamonadaceae</taxon>
        <taxon>Limnohabitans</taxon>
    </lineage>
</organism>
<dbReference type="OrthoDB" id="9786503at2"/>
<dbReference type="InterPro" id="IPR029063">
    <property type="entry name" value="SAM-dependent_MTases_sf"/>
</dbReference>
<dbReference type="AlphaFoldDB" id="A0A315E854"/>
<dbReference type="GO" id="GO:0032259">
    <property type="term" value="P:methylation"/>
    <property type="evidence" value="ECO:0007669"/>
    <property type="project" value="UniProtKB-KW"/>
</dbReference>
<dbReference type="RefSeq" id="WP_108313554.1">
    <property type="nucleotide sequence ID" value="NZ_NESN01000005.1"/>
</dbReference>
<evidence type="ECO:0000259" key="1">
    <source>
        <dbReference type="Pfam" id="PF13649"/>
    </source>
</evidence>
<gene>
    <name evidence="2" type="ORF">B9Z37_13630</name>
</gene>
<reference evidence="2 3" key="1">
    <citation type="submission" date="2017-04" db="EMBL/GenBank/DDBJ databases">
        <title>Unexpected and diverse lifestyles within the genus Limnohabitans.</title>
        <authorList>
            <person name="Kasalicky V."/>
            <person name="Mehrshad M."/>
            <person name="Andrei S.-A."/>
            <person name="Salcher M."/>
            <person name="Kratochvilova H."/>
            <person name="Simek K."/>
            <person name="Ghai R."/>
        </authorList>
    </citation>
    <scope>NUCLEOTIDE SEQUENCE [LARGE SCALE GENOMIC DNA]</scope>
    <source>
        <strain evidence="2 3">II-B4</strain>
    </source>
</reference>
<keyword evidence="3" id="KW-1185">Reference proteome</keyword>